<dbReference type="InterPro" id="IPR036388">
    <property type="entry name" value="WH-like_DNA-bd_sf"/>
</dbReference>
<organism evidence="2 3">
    <name type="scientific">Amycolatopsis carbonis</name>
    <dbReference type="NCBI Taxonomy" id="715471"/>
    <lineage>
        <taxon>Bacteria</taxon>
        <taxon>Bacillati</taxon>
        <taxon>Actinomycetota</taxon>
        <taxon>Actinomycetes</taxon>
        <taxon>Pseudonocardiales</taxon>
        <taxon>Pseudonocardiaceae</taxon>
        <taxon>Amycolatopsis</taxon>
    </lineage>
</organism>
<dbReference type="AlphaFoldDB" id="A0A9Y2MWV6"/>
<accession>A0A9Y2MWV6</accession>
<evidence type="ECO:0000313" key="3">
    <source>
        <dbReference type="Proteomes" id="UP001236014"/>
    </source>
</evidence>
<dbReference type="Gene3D" id="1.10.10.10">
    <property type="entry name" value="Winged helix-like DNA-binding domain superfamily/Winged helix DNA-binding domain"/>
    <property type="match status" value="1"/>
</dbReference>
<sequence>MATKRTTVRDLRRHNRSLLLSKLYFDGPLSRHELSQLTGLSAATVSNVTAELSEERLITEAGLVESDGGRPRVLLRVDPAYGYVAGVDIGETGVRVELFDLAMQRLATVEHELSPARTEPATVVAAVVSGLREVIASAGAEESAVIGVGVGVPGTVEQGERVLVHAPTIGWDSVALADDLRVAGIELPVFVDNGAKTQGQAEMWFGAGRGARHAVIVLIGSGVGAAVIADGATYRGSTSSAGEWGHTTIVYGGQACRCGSHGCLEAYIGAEAVLARYRRARGKPVPGETEQDQFAALLASADRSKSAQKVLEETAGYLGAGIANLINLFNPERIVVGGWAGLALGERLLPLIRSTASAHALSHPFGETTIQLGYLGLDAVATGAATLPVADLLEQGADPRLLAKPAPAIRSGAGAA</sequence>
<name>A0A9Y2MWV6_9PSEU</name>
<dbReference type="InterPro" id="IPR036390">
    <property type="entry name" value="WH_DNA-bd_sf"/>
</dbReference>
<evidence type="ECO:0000256" key="1">
    <source>
        <dbReference type="ARBA" id="ARBA00006479"/>
    </source>
</evidence>
<dbReference type="Proteomes" id="UP001236014">
    <property type="component" value="Chromosome"/>
</dbReference>
<dbReference type="InterPro" id="IPR043129">
    <property type="entry name" value="ATPase_NBD"/>
</dbReference>
<keyword evidence="3" id="KW-1185">Reference proteome</keyword>
<dbReference type="InterPro" id="IPR000600">
    <property type="entry name" value="ROK"/>
</dbReference>
<proteinExistence type="inferred from homology"/>
<dbReference type="SUPFAM" id="SSF53067">
    <property type="entry name" value="Actin-like ATPase domain"/>
    <property type="match status" value="1"/>
</dbReference>
<dbReference type="PROSITE" id="PS01125">
    <property type="entry name" value="ROK"/>
    <property type="match status" value="1"/>
</dbReference>
<dbReference type="Gene3D" id="3.30.420.40">
    <property type="match status" value="2"/>
</dbReference>
<reference evidence="2 3" key="1">
    <citation type="submission" date="2023-06" db="EMBL/GenBank/DDBJ databases">
        <authorList>
            <person name="Oyuntsetseg B."/>
            <person name="Kim S.B."/>
        </authorList>
    </citation>
    <scope>NUCLEOTIDE SEQUENCE [LARGE SCALE GENOMIC DNA]</scope>
    <source>
        <strain evidence="2 3">2-15</strain>
    </source>
</reference>
<protein>
    <submittedName>
        <fullName evidence="2">ROK family transcriptional regulator</fullName>
    </submittedName>
</protein>
<evidence type="ECO:0000313" key="2">
    <source>
        <dbReference type="EMBL" id="WIX81611.1"/>
    </source>
</evidence>
<dbReference type="InterPro" id="IPR049874">
    <property type="entry name" value="ROK_cs"/>
</dbReference>
<dbReference type="PANTHER" id="PTHR18964">
    <property type="entry name" value="ROK (REPRESSOR, ORF, KINASE) FAMILY"/>
    <property type="match status" value="1"/>
</dbReference>
<dbReference type="PANTHER" id="PTHR18964:SF149">
    <property type="entry name" value="BIFUNCTIONAL UDP-N-ACETYLGLUCOSAMINE 2-EPIMERASE_N-ACETYLMANNOSAMINE KINASE"/>
    <property type="match status" value="1"/>
</dbReference>
<dbReference type="RefSeq" id="WP_285972198.1">
    <property type="nucleotide sequence ID" value="NZ_CP127294.1"/>
</dbReference>
<dbReference type="Pfam" id="PF00480">
    <property type="entry name" value="ROK"/>
    <property type="match status" value="1"/>
</dbReference>
<dbReference type="KEGG" id="acab:QRX50_13050"/>
<dbReference type="SUPFAM" id="SSF46785">
    <property type="entry name" value="Winged helix' DNA-binding domain"/>
    <property type="match status" value="1"/>
</dbReference>
<comment type="similarity">
    <text evidence="1">Belongs to the ROK (NagC/XylR) family.</text>
</comment>
<dbReference type="EMBL" id="CP127294">
    <property type="protein sequence ID" value="WIX81611.1"/>
    <property type="molecule type" value="Genomic_DNA"/>
</dbReference>
<gene>
    <name evidence="2" type="ORF">QRX50_13050</name>
</gene>